<reference evidence="1 2" key="1">
    <citation type="submission" date="2015-08" db="EMBL/GenBank/DDBJ databases">
        <title>The genome of the Asian arowana (Scleropages formosus).</title>
        <authorList>
            <person name="Tan M.H."/>
            <person name="Gan H.M."/>
            <person name="Croft L.J."/>
            <person name="Austin C.M."/>
        </authorList>
    </citation>
    <scope>NUCLEOTIDE SEQUENCE [LARGE SCALE GENOMIC DNA]</scope>
    <source>
        <strain evidence="1">Aro1</strain>
    </source>
</reference>
<evidence type="ECO:0000313" key="2">
    <source>
        <dbReference type="Proteomes" id="UP000034805"/>
    </source>
</evidence>
<evidence type="ECO:0000313" key="1">
    <source>
        <dbReference type="EMBL" id="KPP74568.1"/>
    </source>
</evidence>
<proteinExistence type="predicted"/>
<protein>
    <submittedName>
        <fullName evidence="1">Uncharacterized protein</fullName>
    </submittedName>
</protein>
<organism evidence="1 2">
    <name type="scientific">Scleropages formosus</name>
    <name type="common">Asian bonytongue</name>
    <name type="synonym">Osteoglossum formosum</name>
    <dbReference type="NCBI Taxonomy" id="113540"/>
    <lineage>
        <taxon>Eukaryota</taxon>
        <taxon>Metazoa</taxon>
        <taxon>Chordata</taxon>
        <taxon>Craniata</taxon>
        <taxon>Vertebrata</taxon>
        <taxon>Euteleostomi</taxon>
        <taxon>Actinopterygii</taxon>
        <taxon>Neopterygii</taxon>
        <taxon>Teleostei</taxon>
        <taxon>Osteoglossocephala</taxon>
        <taxon>Osteoglossomorpha</taxon>
        <taxon>Osteoglossiformes</taxon>
        <taxon>Osteoglossidae</taxon>
        <taxon>Scleropages</taxon>
    </lineage>
</organism>
<dbReference type="AlphaFoldDB" id="A0A0P7UWW2"/>
<gene>
    <name evidence="1" type="ORF">Z043_106263</name>
</gene>
<sequence>MTAATPCSPADACVISPVQVVQNPAARSVLGSRKHSHFTPIPRCRHYLLVSYRYHFWLHCITCKAPWGLALSYLAHLLSSYLPNDADVFVVSERRSIRLQGAETMEGHQNGVVEVLASILSEGDDLIVRNKDRHPAPKPATFRRMQKRQRMLQKGSWCALETLFISWGPSRVRMEEGNVIAKSRSATLSLASFLAGSGGAQVYTLSLFAKYTSTSADDLRFMNITVYNNGVVMVSLGGPGSWPTEEFTYTDCIGTLRSELADGPSPLQRGACVVSGPAKT</sequence>
<accession>A0A0P7UWW2</accession>
<comment type="caution">
    <text evidence="1">The sequence shown here is derived from an EMBL/GenBank/DDBJ whole genome shotgun (WGS) entry which is preliminary data.</text>
</comment>
<dbReference type="Proteomes" id="UP000034805">
    <property type="component" value="Unassembled WGS sequence"/>
</dbReference>
<dbReference type="EMBL" id="JARO02001736">
    <property type="protein sequence ID" value="KPP74568.1"/>
    <property type="molecule type" value="Genomic_DNA"/>
</dbReference>
<name>A0A0P7UWW2_SCLFO</name>